<protein>
    <submittedName>
        <fullName evidence="2">Fibronectin type III domain-containing protein 7-like</fullName>
    </submittedName>
</protein>
<dbReference type="CDD" id="cd00063">
    <property type="entry name" value="FN3"/>
    <property type="match status" value="1"/>
</dbReference>
<organism evidence="2 3">
    <name type="scientific">Astyanax mexicanus</name>
    <name type="common">Blind cave fish</name>
    <name type="synonym">Astyanax fasciatus mexicanus</name>
    <dbReference type="NCBI Taxonomy" id="7994"/>
    <lineage>
        <taxon>Eukaryota</taxon>
        <taxon>Metazoa</taxon>
        <taxon>Chordata</taxon>
        <taxon>Craniata</taxon>
        <taxon>Vertebrata</taxon>
        <taxon>Euteleostomi</taxon>
        <taxon>Actinopterygii</taxon>
        <taxon>Neopterygii</taxon>
        <taxon>Teleostei</taxon>
        <taxon>Ostariophysi</taxon>
        <taxon>Characiformes</taxon>
        <taxon>Characoidei</taxon>
        <taxon>Acestrorhamphidae</taxon>
        <taxon>Acestrorhamphinae</taxon>
        <taxon>Astyanax</taxon>
    </lineage>
</organism>
<dbReference type="GeneTree" id="ENSGT00390000004674"/>
<reference evidence="2" key="3">
    <citation type="submission" date="2025-08" db="UniProtKB">
        <authorList>
            <consortium name="Ensembl"/>
        </authorList>
    </citation>
    <scope>IDENTIFICATION</scope>
</reference>
<dbReference type="PANTHER" id="PTHR47135">
    <property type="entry name" value="FIBRONECTIN TYPE III DOMAIN-CONTAINING PROTEIN 7"/>
    <property type="match status" value="1"/>
</dbReference>
<dbReference type="PANTHER" id="PTHR47135:SF1">
    <property type="entry name" value="FIBRONECTIN TYPE III DOMAIN-CONTAINING PROTEIN 7"/>
    <property type="match status" value="1"/>
</dbReference>
<proteinExistence type="predicted"/>
<dbReference type="InterPro" id="IPR003961">
    <property type="entry name" value="FN3_dom"/>
</dbReference>
<dbReference type="InterPro" id="IPR013783">
    <property type="entry name" value="Ig-like_fold"/>
</dbReference>
<evidence type="ECO:0000313" key="2">
    <source>
        <dbReference type="Ensembl" id="ENSAMXP00000035076.1"/>
    </source>
</evidence>
<dbReference type="SMART" id="SM00060">
    <property type="entry name" value="FN3"/>
    <property type="match status" value="1"/>
</dbReference>
<name>A0A3B1IZI5_ASTMX</name>
<dbReference type="Ensembl" id="ENSAMXT00000053690.1">
    <property type="protein sequence ID" value="ENSAMXP00000035076.1"/>
    <property type="gene ID" value="ENSAMXG00000030592.1"/>
</dbReference>
<keyword evidence="3" id="KW-1185">Reference proteome</keyword>
<dbReference type="InterPro" id="IPR036116">
    <property type="entry name" value="FN3_sf"/>
</dbReference>
<dbReference type="Bgee" id="ENSAMXG00000030592">
    <property type="expression patterns" value="Expressed in zone of skin and 4 other cell types or tissues"/>
</dbReference>
<evidence type="ECO:0000313" key="3">
    <source>
        <dbReference type="Proteomes" id="UP000018467"/>
    </source>
</evidence>
<reference evidence="2" key="4">
    <citation type="submission" date="2025-09" db="UniProtKB">
        <authorList>
            <consortium name="Ensembl"/>
        </authorList>
    </citation>
    <scope>IDENTIFICATION</scope>
</reference>
<reference evidence="3" key="1">
    <citation type="submission" date="2013-03" db="EMBL/GenBank/DDBJ databases">
        <authorList>
            <person name="Jeffery W."/>
            <person name="Warren W."/>
            <person name="Wilson R.K."/>
        </authorList>
    </citation>
    <scope>NUCLEOTIDE SEQUENCE</scope>
    <source>
        <strain evidence="3">female</strain>
    </source>
</reference>
<accession>A0A3B1IZI5</accession>
<reference evidence="3" key="2">
    <citation type="journal article" date="2014" name="Nat. Commun.">
        <title>The cavefish genome reveals candidate genes for eye loss.</title>
        <authorList>
            <person name="McGaugh S.E."/>
            <person name="Gross J.B."/>
            <person name="Aken B."/>
            <person name="Blin M."/>
            <person name="Borowsky R."/>
            <person name="Chalopin D."/>
            <person name="Hinaux H."/>
            <person name="Jeffery W.R."/>
            <person name="Keene A."/>
            <person name="Ma L."/>
            <person name="Minx P."/>
            <person name="Murphy D."/>
            <person name="O'Quin K.E."/>
            <person name="Retaux S."/>
            <person name="Rohner N."/>
            <person name="Searle S.M."/>
            <person name="Stahl B.A."/>
            <person name="Tabin C."/>
            <person name="Volff J.N."/>
            <person name="Yoshizawa M."/>
            <person name="Warren W.C."/>
        </authorList>
    </citation>
    <scope>NUCLEOTIDE SEQUENCE [LARGE SCALE GENOMIC DNA]</scope>
    <source>
        <strain evidence="3">female</strain>
    </source>
</reference>
<dbReference type="Pfam" id="PF00041">
    <property type="entry name" value="fn3"/>
    <property type="match status" value="1"/>
</dbReference>
<dbReference type="SUPFAM" id="SSF49265">
    <property type="entry name" value="Fibronectin type III"/>
    <property type="match status" value="1"/>
</dbReference>
<dbReference type="AlphaFoldDB" id="A0A3B1IZI5"/>
<feature type="domain" description="Fibronectin type-III" evidence="1">
    <location>
        <begin position="80"/>
        <end position="169"/>
    </location>
</feature>
<dbReference type="Gene3D" id="2.60.40.10">
    <property type="entry name" value="Immunoglobulins"/>
    <property type="match status" value="2"/>
</dbReference>
<dbReference type="Proteomes" id="UP000018467">
    <property type="component" value="Unassembled WGS sequence"/>
</dbReference>
<evidence type="ECO:0000259" key="1">
    <source>
        <dbReference type="PROSITE" id="PS50853"/>
    </source>
</evidence>
<dbReference type="PROSITE" id="PS50853">
    <property type="entry name" value="FN3"/>
    <property type="match status" value="1"/>
</dbReference>
<sequence>MVTSKSAVLQWSSYSGSSSYRVTAYPLNSLDPLVFSSYSQNTVMGSINSLSPNTAYTFKVEALDGTMTTLSQATVDGSTAPDVPTIKTASSKESKSVTVEFVEVLGASSYILRAETSDGSFFSETYVSGSPGTVVGLQPYTDYTLSVMSVSSAGRSQPSESVQAKTGMFLFLKYLTFYRT</sequence>